<name>A0A4S8SGT2_AURPU</name>
<feature type="region of interest" description="Disordered" evidence="1">
    <location>
        <begin position="249"/>
        <end position="269"/>
    </location>
</feature>
<dbReference type="EMBL" id="QZAF01000231">
    <property type="protein sequence ID" value="THV69808.1"/>
    <property type="molecule type" value="Genomic_DNA"/>
</dbReference>
<protein>
    <recommendedName>
        <fullName evidence="4">TPR-like protein</fullName>
    </recommendedName>
</protein>
<dbReference type="InterPro" id="IPR011990">
    <property type="entry name" value="TPR-like_helical_dom_sf"/>
</dbReference>
<reference evidence="2 3" key="1">
    <citation type="submission" date="2018-10" db="EMBL/GenBank/DDBJ databases">
        <title>Fifty Aureobasidium pullulans genomes reveal a recombining polyextremotolerant generalist.</title>
        <authorList>
            <person name="Gostincar C."/>
            <person name="Turk M."/>
            <person name="Zajc J."/>
            <person name="Gunde-Cimerman N."/>
        </authorList>
    </citation>
    <scope>NUCLEOTIDE SEQUENCE [LARGE SCALE GENOMIC DNA]</scope>
    <source>
        <strain evidence="2 3">EXF-11900</strain>
    </source>
</reference>
<dbReference type="SUPFAM" id="SSF48452">
    <property type="entry name" value="TPR-like"/>
    <property type="match status" value="1"/>
</dbReference>
<proteinExistence type="predicted"/>
<dbReference type="Gene3D" id="1.25.40.10">
    <property type="entry name" value="Tetratricopeptide repeat domain"/>
    <property type="match status" value="1"/>
</dbReference>
<gene>
    <name evidence="2" type="ORF">D6D28_05616</name>
</gene>
<evidence type="ECO:0008006" key="4">
    <source>
        <dbReference type="Google" id="ProtNLM"/>
    </source>
</evidence>
<dbReference type="Proteomes" id="UP000304951">
    <property type="component" value="Unassembled WGS sequence"/>
</dbReference>
<dbReference type="AlphaFoldDB" id="A0A4S8SGT2"/>
<evidence type="ECO:0000256" key="1">
    <source>
        <dbReference type="SAM" id="MobiDB-lite"/>
    </source>
</evidence>
<accession>A0A4S8SGT2</accession>
<sequence>MNIQPSPTTSERYFLLCLKGTSTWFQKTNQKLSICKFPSRSAHYGQIKGVSQEAKIAQATEKIKGADSNFSIISIPLVTAYDFQEAADAEEETGGKWRAGDPAKSSRAFVRAIEIYNNGLQKHPKDADLAYNKARLEFELSQQPTLVAKLAVPSLDFLQQALNSHRYALQLNGESADVLFNTAQVMISIAEYVTEAGIFSAQADSVSLLREALELLSACFTRQEQLVEEQNANSMEAEGGVAIDQEVPAAQPEASAAGDTAPEDEEESEYVSVQAYITPSDLLDTARSSLTALTLLITLDDPSNVSPLAKMGITLVEHKIPQYLSQVEAEERAQEEPDVLLERAQFHAALTVADLKLGTASANDSLGRLQQAFEPLDTTANVAVMCTYADSLVELTTTAQNFSPSSAAMTCWSTLSKAQDLYAAAVKINDTEAKERKARVYESRGDVELLRFNLATTPAAGLSAAIQKSAPTLIKNAQTYYRGAMNLFRAEGDAEAAGKVEVRGLIATMLEGKLNGNVGQQIVAALGQKGEAGRAVAMDMLRESLLPEDWDQGVM</sequence>
<evidence type="ECO:0000313" key="2">
    <source>
        <dbReference type="EMBL" id="THV69808.1"/>
    </source>
</evidence>
<evidence type="ECO:0000313" key="3">
    <source>
        <dbReference type="Proteomes" id="UP000304951"/>
    </source>
</evidence>
<organism evidence="2 3">
    <name type="scientific">Aureobasidium pullulans</name>
    <name type="common">Black yeast</name>
    <name type="synonym">Pullularia pullulans</name>
    <dbReference type="NCBI Taxonomy" id="5580"/>
    <lineage>
        <taxon>Eukaryota</taxon>
        <taxon>Fungi</taxon>
        <taxon>Dikarya</taxon>
        <taxon>Ascomycota</taxon>
        <taxon>Pezizomycotina</taxon>
        <taxon>Dothideomycetes</taxon>
        <taxon>Dothideomycetidae</taxon>
        <taxon>Dothideales</taxon>
        <taxon>Saccotheciaceae</taxon>
        <taxon>Aureobasidium</taxon>
    </lineage>
</organism>
<comment type="caution">
    <text evidence="2">The sequence shown here is derived from an EMBL/GenBank/DDBJ whole genome shotgun (WGS) entry which is preliminary data.</text>
</comment>